<accession>A0A3N0Z356</accession>
<sequence>MNRVLVQSQCFSVRLMSLLRTSLPFHGLENHHRASVLSFTATLVSQTHQALPSHRHSARHHQSFNHAHLQPISTLINSSTKDALSGHCPVSFAHGLTCLLTSRTPPKILTCLQHVPSSPRLAFSPFTLYVWISLVWIISTFLVSVKLGSAWDAYNF</sequence>
<gene>
    <name evidence="2" type="ORF">DPX16_5500</name>
</gene>
<dbReference type="EMBL" id="RJVU01014303">
    <property type="protein sequence ID" value="ROL52949.1"/>
    <property type="molecule type" value="Genomic_DNA"/>
</dbReference>
<organism evidence="2 3">
    <name type="scientific">Anabarilius grahami</name>
    <name type="common">Kanglang fish</name>
    <name type="synonym">Barilius grahami</name>
    <dbReference type="NCBI Taxonomy" id="495550"/>
    <lineage>
        <taxon>Eukaryota</taxon>
        <taxon>Metazoa</taxon>
        <taxon>Chordata</taxon>
        <taxon>Craniata</taxon>
        <taxon>Vertebrata</taxon>
        <taxon>Euteleostomi</taxon>
        <taxon>Actinopterygii</taxon>
        <taxon>Neopterygii</taxon>
        <taxon>Teleostei</taxon>
        <taxon>Ostariophysi</taxon>
        <taxon>Cypriniformes</taxon>
        <taxon>Xenocyprididae</taxon>
        <taxon>Xenocypridinae</taxon>
        <taxon>Xenocypridinae incertae sedis</taxon>
        <taxon>Anabarilius</taxon>
    </lineage>
</organism>
<dbReference type="Proteomes" id="UP000281406">
    <property type="component" value="Unassembled WGS sequence"/>
</dbReference>
<evidence type="ECO:0000313" key="3">
    <source>
        <dbReference type="Proteomes" id="UP000281406"/>
    </source>
</evidence>
<keyword evidence="1" id="KW-1133">Transmembrane helix</keyword>
<evidence type="ECO:0000256" key="1">
    <source>
        <dbReference type="SAM" id="Phobius"/>
    </source>
</evidence>
<feature type="transmembrane region" description="Helical" evidence="1">
    <location>
        <begin position="128"/>
        <end position="151"/>
    </location>
</feature>
<comment type="caution">
    <text evidence="2">The sequence shown here is derived from an EMBL/GenBank/DDBJ whole genome shotgun (WGS) entry which is preliminary data.</text>
</comment>
<dbReference type="AlphaFoldDB" id="A0A3N0Z356"/>
<reference evidence="2" key="1">
    <citation type="submission" date="2018-10" db="EMBL/GenBank/DDBJ databases">
        <title>Genome assembly for a Yunnan-Guizhou Plateau 3E fish, Anabarilius grahami (Regan), and its evolutionary and genetic applications.</title>
        <authorList>
            <person name="Jiang W."/>
        </authorList>
    </citation>
    <scope>NUCLEOTIDE SEQUENCE [LARGE SCALE GENOMIC DNA]</scope>
    <source>
        <strain evidence="2">AG-KIZ</strain>
        <tissue evidence="2">Muscle</tissue>
    </source>
</reference>
<name>A0A3N0Z356_ANAGA</name>
<keyword evidence="3" id="KW-1185">Reference proteome</keyword>
<protein>
    <submittedName>
        <fullName evidence="2">Uncharacterized protein</fullName>
    </submittedName>
</protein>
<keyword evidence="1" id="KW-0812">Transmembrane</keyword>
<keyword evidence="1" id="KW-0472">Membrane</keyword>
<proteinExistence type="predicted"/>
<evidence type="ECO:0000313" key="2">
    <source>
        <dbReference type="EMBL" id="ROL52949.1"/>
    </source>
</evidence>